<comment type="caution">
    <text evidence="13">The sequence shown here is derived from an EMBL/GenBank/DDBJ whole genome shotgun (WGS) entry which is preliminary data.</text>
</comment>
<protein>
    <recommendedName>
        <fullName evidence="10">D-lactate dehydrogenase (cytochrome)</fullName>
        <ecNumber evidence="10">1.1.2.4</ecNumber>
    </recommendedName>
</protein>
<dbReference type="InterPro" id="IPR004113">
    <property type="entry name" value="FAD-bd_oxidored_4_C"/>
</dbReference>
<evidence type="ECO:0000256" key="2">
    <source>
        <dbReference type="ARBA" id="ARBA00008000"/>
    </source>
</evidence>
<evidence type="ECO:0000256" key="1">
    <source>
        <dbReference type="ARBA" id="ARBA00001974"/>
    </source>
</evidence>
<dbReference type="GO" id="GO:0046872">
    <property type="term" value="F:metal ion binding"/>
    <property type="evidence" value="ECO:0007669"/>
    <property type="project" value="UniProtKB-KW"/>
</dbReference>
<dbReference type="PROSITE" id="PS51379">
    <property type="entry name" value="4FE4S_FER_2"/>
    <property type="match status" value="2"/>
</dbReference>
<dbReference type="Gene3D" id="3.30.70.2740">
    <property type="match status" value="1"/>
</dbReference>
<feature type="domain" description="FAD-binding PCMH-type" evidence="12">
    <location>
        <begin position="57"/>
        <end position="285"/>
    </location>
</feature>
<dbReference type="RefSeq" id="WP_084165221.1">
    <property type="nucleotide sequence ID" value="NZ_AVFL01000039.1"/>
</dbReference>
<dbReference type="Gene3D" id="3.30.465.10">
    <property type="match status" value="1"/>
</dbReference>
<sequence>MPDGTSSQIAGAIGGTDADQRAAHDRIGAEFIGLLGADRVILDPLRLLAYGTDASFYRLVPRVVVKVDTEREITAVLAACRRDRLPVTFRAAGTSLSGQAVTDSVLIVLGEGWNRMVVERDGKLIRLQPGVLGADANRRLATHARKIGPDPASIDSAKIGGIAANNSSGMCCGTSDNSYKTLVSMRLLLADGTLVDTGDAASLVRFSASHGVLLERLAELGRATKANKELAARIRAKFAIKNTTGYSINALVDFEEPVDILQHLMIGSEGTLGFIAEITYRTVPDHAHKASALLLFPDIGEACRAVALLKPAPVSAVELMDRAALRSVEDKPGMPAEIRGLADGVTALLVETRAEDVGGLDANIAAIATVLAGVTTLGPAVFTSRADEFGKLWKIRKGLFPAVGAVRKAGTTVIIEDVAFRIEDLAAATLDLQALFAKHGYHEAIIFGHALDGNLHFVFTQDFAIDSEVERYAAFMDDVCKLVVETYDGSLKAEHGTGRNMAPFVEMEWGRDAYALMREIKSLLDPLGILNPGVILNDDPKAHLRDLKPMPKADPLVDTCIECGFCERMCPSAGLTLTPRQRIVGWREISRLADEGGDTARETELRTLYDYQGLETCAACGLCATACPVEIETGMLTKALRGRRQSPARRRIAALAARHFGT</sequence>
<evidence type="ECO:0000256" key="9">
    <source>
        <dbReference type="ARBA" id="ARBA00023014"/>
    </source>
</evidence>
<dbReference type="InterPro" id="IPR009051">
    <property type="entry name" value="Helical_ferredxn"/>
</dbReference>
<evidence type="ECO:0000256" key="7">
    <source>
        <dbReference type="ARBA" id="ARBA00023002"/>
    </source>
</evidence>
<dbReference type="InterPro" id="IPR017896">
    <property type="entry name" value="4Fe4S_Fe-S-bd"/>
</dbReference>
<evidence type="ECO:0000259" key="11">
    <source>
        <dbReference type="PROSITE" id="PS51379"/>
    </source>
</evidence>
<gene>
    <name evidence="13" type="ORF">N825_09970</name>
</gene>
<dbReference type="InterPro" id="IPR006094">
    <property type="entry name" value="Oxid_FAD_bind_N"/>
</dbReference>
<evidence type="ECO:0000256" key="6">
    <source>
        <dbReference type="ARBA" id="ARBA00022946"/>
    </source>
</evidence>
<dbReference type="GO" id="GO:0051536">
    <property type="term" value="F:iron-sulfur cluster binding"/>
    <property type="evidence" value="ECO:0007669"/>
    <property type="project" value="UniProtKB-KW"/>
</dbReference>
<dbReference type="Gene3D" id="1.10.1060.10">
    <property type="entry name" value="Alpha-helical ferredoxin"/>
    <property type="match status" value="1"/>
</dbReference>
<dbReference type="PANTHER" id="PTHR11748">
    <property type="entry name" value="D-LACTATE DEHYDROGENASE"/>
    <property type="match status" value="1"/>
</dbReference>
<reference evidence="13 14" key="1">
    <citation type="submission" date="2013-08" db="EMBL/GenBank/DDBJ databases">
        <title>The genome sequence of Skermanella stibiiresistens.</title>
        <authorList>
            <person name="Zhu W."/>
            <person name="Wang G."/>
        </authorList>
    </citation>
    <scope>NUCLEOTIDE SEQUENCE [LARGE SCALE GENOMIC DNA]</scope>
    <source>
        <strain evidence="13 14">SB22</strain>
    </source>
</reference>
<dbReference type="Pfam" id="PF13183">
    <property type="entry name" value="Fer4_8"/>
    <property type="match status" value="1"/>
</dbReference>
<dbReference type="FunFam" id="1.10.45.10:FF:000001">
    <property type="entry name" value="D-lactate dehydrogenase mitochondrial"/>
    <property type="match status" value="1"/>
</dbReference>
<dbReference type="OrthoDB" id="9815648at2"/>
<feature type="domain" description="4Fe-4S ferredoxin-type" evidence="11">
    <location>
        <begin position="605"/>
        <end position="638"/>
    </location>
</feature>
<dbReference type="Gene3D" id="3.30.43.10">
    <property type="entry name" value="Uridine Diphospho-n-acetylenolpyruvylglucosamine Reductase, domain 2"/>
    <property type="match status" value="1"/>
</dbReference>
<feature type="domain" description="4Fe-4S ferredoxin-type" evidence="11">
    <location>
        <begin position="549"/>
        <end position="580"/>
    </location>
</feature>
<keyword evidence="4" id="KW-0479">Metal-binding</keyword>
<keyword evidence="6" id="KW-0809">Transit peptide</keyword>
<dbReference type="InterPro" id="IPR016171">
    <property type="entry name" value="Vanillyl_alc_oxidase_C-sub2"/>
</dbReference>
<dbReference type="SUPFAM" id="SSF56176">
    <property type="entry name" value="FAD-binding/transporter-associated domain-like"/>
    <property type="match status" value="1"/>
</dbReference>
<keyword evidence="3" id="KW-0285">Flavoprotein</keyword>
<dbReference type="InterPro" id="IPR016164">
    <property type="entry name" value="FAD-linked_Oxase-like_C"/>
</dbReference>
<dbReference type="Pfam" id="PF02913">
    <property type="entry name" value="FAD-oxidase_C"/>
    <property type="match status" value="1"/>
</dbReference>
<dbReference type="SUPFAM" id="SSF55103">
    <property type="entry name" value="FAD-linked oxidases, C-terminal domain"/>
    <property type="match status" value="1"/>
</dbReference>
<keyword evidence="5" id="KW-0274">FAD</keyword>
<dbReference type="InterPro" id="IPR016169">
    <property type="entry name" value="FAD-bd_PCMH_sub2"/>
</dbReference>
<dbReference type="SUPFAM" id="SSF46548">
    <property type="entry name" value="alpha-helical ferredoxin"/>
    <property type="match status" value="1"/>
</dbReference>
<keyword evidence="14" id="KW-1185">Reference proteome</keyword>
<dbReference type="InterPro" id="IPR016167">
    <property type="entry name" value="FAD-bd_PCMH_sub1"/>
</dbReference>
<dbReference type="PROSITE" id="PS51387">
    <property type="entry name" value="FAD_PCMH"/>
    <property type="match status" value="1"/>
</dbReference>
<dbReference type="GO" id="GO:1903457">
    <property type="term" value="P:lactate catabolic process"/>
    <property type="evidence" value="ECO:0007669"/>
    <property type="project" value="TreeGrafter"/>
</dbReference>
<dbReference type="GO" id="GO:0008720">
    <property type="term" value="F:D-lactate dehydrogenase (NAD+) activity"/>
    <property type="evidence" value="ECO:0007669"/>
    <property type="project" value="TreeGrafter"/>
</dbReference>
<dbReference type="EC" id="1.1.2.4" evidence="10"/>
<keyword evidence="9" id="KW-0411">Iron-sulfur</keyword>
<organism evidence="13 14">
    <name type="scientific">Skermanella stibiiresistens SB22</name>
    <dbReference type="NCBI Taxonomy" id="1385369"/>
    <lineage>
        <taxon>Bacteria</taxon>
        <taxon>Pseudomonadati</taxon>
        <taxon>Pseudomonadota</taxon>
        <taxon>Alphaproteobacteria</taxon>
        <taxon>Rhodospirillales</taxon>
        <taxon>Azospirillaceae</taxon>
        <taxon>Skermanella</taxon>
    </lineage>
</organism>
<evidence type="ECO:0000256" key="5">
    <source>
        <dbReference type="ARBA" id="ARBA00022827"/>
    </source>
</evidence>
<dbReference type="STRING" id="1385369.N825_09970"/>
<dbReference type="PROSITE" id="PS00198">
    <property type="entry name" value="4FE4S_FER_1"/>
    <property type="match status" value="2"/>
</dbReference>
<dbReference type="EMBL" id="AVFL01000039">
    <property type="protein sequence ID" value="EWY36639.1"/>
    <property type="molecule type" value="Genomic_DNA"/>
</dbReference>
<dbReference type="InterPro" id="IPR017900">
    <property type="entry name" value="4Fe4S_Fe_S_CS"/>
</dbReference>
<evidence type="ECO:0000313" key="14">
    <source>
        <dbReference type="Proteomes" id="UP000019486"/>
    </source>
</evidence>
<evidence type="ECO:0000256" key="10">
    <source>
        <dbReference type="ARBA" id="ARBA00038897"/>
    </source>
</evidence>
<keyword evidence="8" id="KW-0408">Iron</keyword>
<proteinExistence type="inferred from homology"/>
<name>W9GSD3_9PROT</name>
<evidence type="ECO:0000256" key="8">
    <source>
        <dbReference type="ARBA" id="ARBA00023004"/>
    </source>
</evidence>
<evidence type="ECO:0000259" key="12">
    <source>
        <dbReference type="PROSITE" id="PS51387"/>
    </source>
</evidence>
<comment type="similarity">
    <text evidence="2">Belongs to the FAD-binding oxidoreductase/transferase type 4 family.</text>
</comment>
<feature type="non-terminal residue" evidence="13">
    <location>
        <position position="662"/>
    </location>
</feature>
<dbReference type="InterPro" id="IPR036318">
    <property type="entry name" value="FAD-bd_PCMH-like_sf"/>
</dbReference>
<dbReference type="Gene3D" id="1.10.45.10">
    <property type="entry name" value="Vanillyl-alcohol Oxidase, Chain A, domain 4"/>
    <property type="match status" value="1"/>
</dbReference>
<dbReference type="GO" id="GO:0004458">
    <property type="term" value="F:D-lactate dehydrogenase (cytochrome) activity"/>
    <property type="evidence" value="ECO:0007669"/>
    <property type="project" value="UniProtKB-EC"/>
</dbReference>
<evidence type="ECO:0000256" key="3">
    <source>
        <dbReference type="ARBA" id="ARBA00022630"/>
    </source>
</evidence>
<accession>W9GSD3</accession>
<dbReference type="PANTHER" id="PTHR11748:SF111">
    <property type="entry name" value="D-LACTATE DEHYDROGENASE, MITOCHONDRIAL-RELATED"/>
    <property type="match status" value="1"/>
</dbReference>
<dbReference type="AlphaFoldDB" id="W9GSD3"/>
<keyword evidence="7" id="KW-0560">Oxidoreductase</keyword>
<dbReference type="GO" id="GO:0071949">
    <property type="term" value="F:FAD binding"/>
    <property type="evidence" value="ECO:0007669"/>
    <property type="project" value="InterPro"/>
</dbReference>
<dbReference type="Pfam" id="PF01565">
    <property type="entry name" value="FAD_binding_4"/>
    <property type="match status" value="1"/>
</dbReference>
<comment type="cofactor">
    <cofactor evidence="1">
        <name>FAD</name>
        <dbReference type="ChEBI" id="CHEBI:57692"/>
    </cofactor>
</comment>
<evidence type="ECO:0000256" key="4">
    <source>
        <dbReference type="ARBA" id="ARBA00022723"/>
    </source>
</evidence>
<evidence type="ECO:0000313" key="13">
    <source>
        <dbReference type="EMBL" id="EWY36639.1"/>
    </source>
</evidence>
<dbReference type="InterPro" id="IPR016166">
    <property type="entry name" value="FAD-bd_PCMH"/>
</dbReference>
<dbReference type="Proteomes" id="UP000019486">
    <property type="component" value="Unassembled WGS sequence"/>
</dbReference>